<proteinExistence type="predicted"/>
<name>A0A5N6SRJ9_ASPPS</name>
<reference evidence="1 2" key="1">
    <citation type="submission" date="2019-04" db="EMBL/GenBank/DDBJ databases">
        <title>Friends and foes A comparative genomics study of 23 Aspergillus species from section Flavi.</title>
        <authorList>
            <consortium name="DOE Joint Genome Institute"/>
            <person name="Kjaerbolling I."/>
            <person name="Vesth T."/>
            <person name="Frisvad J.C."/>
            <person name="Nybo J.L."/>
            <person name="Theobald S."/>
            <person name="Kildgaard S."/>
            <person name="Isbrandt T."/>
            <person name="Kuo A."/>
            <person name="Sato A."/>
            <person name="Lyhne E.K."/>
            <person name="Kogle M.E."/>
            <person name="Wiebenga A."/>
            <person name="Kun R.S."/>
            <person name="Lubbers R.J."/>
            <person name="Makela M.R."/>
            <person name="Barry K."/>
            <person name="Chovatia M."/>
            <person name="Clum A."/>
            <person name="Daum C."/>
            <person name="Haridas S."/>
            <person name="He G."/>
            <person name="LaButti K."/>
            <person name="Lipzen A."/>
            <person name="Mondo S."/>
            <person name="Riley R."/>
            <person name="Salamov A."/>
            <person name="Simmons B.A."/>
            <person name="Magnuson J.K."/>
            <person name="Henrissat B."/>
            <person name="Mortensen U.H."/>
            <person name="Larsen T.O."/>
            <person name="Devries R.P."/>
            <person name="Grigoriev I.V."/>
            <person name="Machida M."/>
            <person name="Baker S.E."/>
            <person name="Andersen M.R."/>
        </authorList>
    </citation>
    <scope>NUCLEOTIDE SEQUENCE [LARGE SCALE GENOMIC DNA]</scope>
    <source>
        <strain evidence="1 2">CBS 117625</strain>
    </source>
</reference>
<protein>
    <submittedName>
        <fullName evidence="1">Uncharacterized protein</fullName>
    </submittedName>
</protein>
<dbReference type="RefSeq" id="XP_031911847.1">
    <property type="nucleotide sequence ID" value="XM_032051319.1"/>
</dbReference>
<evidence type="ECO:0000313" key="1">
    <source>
        <dbReference type="EMBL" id="KAE8135784.1"/>
    </source>
</evidence>
<dbReference type="GeneID" id="43635529"/>
<sequence length="149" mass="16524">MLPRKLSISVGFRSVGQAEPFNAIFLNHLEYAVYSTEILANGNTPIFRAPFDFLSCSSYQELSEIPTVYQAQASLSTPIFQGGLYFRHSDGSALLYEQCARCGILAVYRIKGCFQIGKAWKGFVVEAPVTFRGTNFRCGSYHTNSAVDL</sequence>
<evidence type="ECO:0000313" key="2">
    <source>
        <dbReference type="Proteomes" id="UP000325672"/>
    </source>
</evidence>
<dbReference type="Proteomes" id="UP000325672">
    <property type="component" value="Unassembled WGS sequence"/>
</dbReference>
<dbReference type="OrthoDB" id="10380031at2759"/>
<organism evidence="1 2">
    <name type="scientific">Aspergillus pseudotamarii</name>
    <dbReference type="NCBI Taxonomy" id="132259"/>
    <lineage>
        <taxon>Eukaryota</taxon>
        <taxon>Fungi</taxon>
        <taxon>Dikarya</taxon>
        <taxon>Ascomycota</taxon>
        <taxon>Pezizomycotina</taxon>
        <taxon>Eurotiomycetes</taxon>
        <taxon>Eurotiomycetidae</taxon>
        <taxon>Eurotiales</taxon>
        <taxon>Aspergillaceae</taxon>
        <taxon>Aspergillus</taxon>
        <taxon>Aspergillus subgen. Circumdati</taxon>
    </lineage>
</organism>
<dbReference type="EMBL" id="ML743590">
    <property type="protein sequence ID" value="KAE8135784.1"/>
    <property type="molecule type" value="Genomic_DNA"/>
</dbReference>
<dbReference type="AlphaFoldDB" id="A0A5N6SRJ9"/>
<accession>A0A5N6SRJ9</accession>
<keyword evidence="2" id="KW-1185">Reference proteome</keyword>
<gene>
    <name evidence="1" type="ORF">BDV38DRAFT_133044</name>
</gene>